<dbReference type="Proteomes" id="UP000482671">
    <property type="component" value="Unassembled WGS sequence"/>
</dbReference>
<evidence type="ECO:0000313" key="5">
    <source>
        <dbReference type="EMBL" id="MTV01206.1"/>
    </source>
</evidence>
<protein>
    <submittedName>
        <fullName evidence="7">META domain-containing protein</fullName>
    </submittedName>
</protein>
<dbReference type="Proteomes" id="UP000437446">
    <property type="component" value="Unassembled WGS sequence"/>
</dbReference>
<evidence type="ECO:0000313" key="3">
    <source>
        <dbReference type="EMBL" id="MTU29788.1"/>
    </source>
</evidence>
<evidence type="ECO:0000313" key="14">
    <source>
        <dbReference type="Proteomes" id="UP000482671"/>
    </source>
</evidence>
<evidence type="ECO:0000313" key="10">
    <source>
        <dbReference type="Proteomes" id="UP000283732"/>
    </source>
</evidence>
<dbReference type="PROSITE" id="PS51257">
    <property type="entry name" value="PROKAR_LIPOPROTEIN"/>
    <property type="match status" value="1"/>
</dbReference>
<dbReference type="Proteomes" id="UP000283732">
    <property type="component" value="Unassembled WGS sequence"/>
</dbReference>
<reference evidence="12 13" key="2">
    <citation type="journal article" date="2019" name="Nat. Med.">
        <title>A library of human gut bacterial isolates paired with longitudinal multiomics data enables mechanistic microbiome research.</title>
        <authorList>
            <person name="Poyet M."/>
            <person name="Groussin M."/>
            <person name="Gibbons S.M."/>
            <person name="Avila-Pacheco J."/>
            <person name="Jiang X."/>
            <person name="Kearney S.M."/>
            <person name="Perrotta A.R."/>
            <person name="Berdy B."/>
            <person name="Zhao S."/>
            <person name="Lieberman T.D."/>
            <person name="Swanson P.K."/>
            <person name="Smith M."/>
            <person name="Roesemann S."/>
            <person name="Alexander J.E."/>
            <person name="Rich S.A."/>
            <person name="Livny J."/>
            <person name="Vlamakis H."/>
            <person name="Clish C."/>
            <person name="Bullock K."/>
            <person name="Deik A."/>
            <person name="Scott J."/>
            <person name="Pierce K.A."/>
            <person name="Xavier R.J."/>
            <person name="Alm E.J."/>
        </authorList>
    </citation>
    <scope>NUCLEOTIDE SEQUENCE [LARGE SCALE GENOMIC DNA]</scope>
    <source>
        <strain evidence="5 14">BIOML-A11</strain>
        <strain evidence="3 13">BIOML-A25</strain>
        <strain evidence="4 12">BIOML-A29</strain>
    </source>
</reference>
<dbReference type="InterPro" id="IPR038670">
    <property type="entry name" value="HslJ-like_sf"/>
</dbReference>
<keyword evidence="12" id="KW-1185">Reference proteome</keyword>
<keyword evidence="1" id="KW-0732">Signal</keyword>
<feature type="chain" id="PRO_5044593082" evidence="1">
    <location>
        <begin position="23"/>
        <end position="154"/>
    </location>
</feature>
<sequence length="154" mass="17449">MKTTILQSLFKIALLLFGMVVGVGCDDSDNPDNRIQEGIEISGILAKTVENGTEIKYPTEITPFLTLRKDLTFEGDAVCNSIKGDYKYSADNGQFKIEGLIATELGCTSPHHEAETMYLDYFRKISSFKQDRENVRFYFGENSYLEYKSISEKK</sequence>
<evidence type="ECO:0000313" key="7">
    <source>
        <dbReference type="EMBL" id="RGZ50073.1"/>
    </source>
</evidence>
<dbReference type="Proteomes" id="UP000434916">
    <property type="component" value="Unassembled WGS sequence"/>
</dbReference>
<reference evidence="9 10" key="1">
    <citation type="submission" date="2018-08" db="EMBL/GenBank/DDBJ databases">
        <title>A genome reference for cultivated species of the human gut microbiota.</title>
        <authorList>
            <person name="Zou Y."/>
            <person name="Xue W."/>
            <person name="Luo G."/>
        </authorList>
    </citation>
    <scope>NUCLEOTIDE SEQUENCE [LARGE SCALE GENOMIC DNA]</scope>
    <source>
        <strain evidence="8 10">AM16-50</strain>
        <strain evidence="7 11">AM50-15</strain>
        <strain evidence="6 9">OM05-11AA</strain>
    </source>
</reference>
<dbReference type="EMBL" id="WNCN01000005">
    <property type="protein sequence ID" value="MTU38824.1"/>
    <property type="molecule type" value="Genomic_DNA"/>
</dbReference>
<evidence type="ECO:0000313" key="8">
    <source>
        <dbReference type="EMBL" id="RHH75318.1"/>
    </source>
</evidence>
<evidence type="ECO:0000313" key="13">
    <source>
        <dbReference type="Proteomes" id="UP000437446"/>
    </source>
</evidence>
<name>A0A3E4ZPZ1_9BACT</name>
<accession>A0A3E4ZPZ1</accession>
<dbReference type="EMBL" id="WNCR01000004">
    <property type="protein sequence ID" value="MTU29788.1"/>
    <property type="molecule type" value="Genomic_DNA"/>
</dbReference>
<dbReference type="Gene3D" id="2.40.128.270">
    <property type="match status" value="1"/>
</dbReference>
<evidence type="ECO:0000313" key="4">
    <source>
        <dbReference type="EMBL" id="MTU38824.1"/>
    </source>
</evidence>
<dbReference type="Pfam" id="PF03724">
    <property type="entry name" value="META"/>
    <property type="match status" value="1"/>
</dbReference>
<evidence type="ECO:0000313" key="6">
    <source>
        <dbReference type="EMBL" id="RGN52416.1"/>
    </source>
</evidence>
<dbReference type="EMBL" id="QSEF01000005">
    <property type="protein sequence ID" value="RGZ50073.1"/>
    <property type="molecule type" value="Genomic_DNA"/>
</dbReference>
<dbReference type="AlphaFoldDB" id="A0A3E4ZPZ1"/>
<gene>
    <name evidence="8" type="ORF">DW191_15630</name>
    <name evidence="7" type="ORF">DW986_04900</name>
    <name evidence="6" type="ORF">DXB61_07060</name>
    <name evidence="3" type="ORF">GMD66_11350</name>
    <name evidence="4" type="ORF">GMD82_04750</name>
    <name evidence="5" type="ORF">GME02_05905</name>
</gene>
<dbReference type="EMBL" id="QRKC01000008">
    <property type="protein sequence ID" value="RHH75318.1"/>
    <property type="molecule type" value="Genomic_DNA"/>
</dbReference>
<evidence type="ECO:0000313" key="11">
    <source>
        <dbReference type="Proteomes" id="UP000285173"/>
    </source>
</evidence>
<feature type="domain" description="DUF306" evidence="2">
    <location>
        <begin position="51"/>
        <end position="134"/>
    </location>
</feature>
<dbReference type="InterPro" id="IPR005184">
    <property type="entry name" value="DUF306_Meta_HslJ"/>
</dbReference>
<evidence type="ECO:0000313" key="12">
    <source>
        <dbReference type="Proteomes" id="UP000434916"/>
    </source>
</evidence>
<dbReference type="STRING" id="46503.ERS852463_02983"/>
<organism evidence="7 11">
    <name type="scientific">Parabacteroides merdae</name>
    <dbReference type="NCBI Taxonomy" id="46503"/>
    <lineage>
        <taxon>Bacteria</taxon>
        <taxon>Pseudomonadati</taxon>
        <taxon>Bacteroidota</taxon>
        <taxon>Bacteroidia</taxon>
        <taxon>Bacteroidales</taxon>
        <taxon>Tannerellaceae</taxon>
        <taxon>Parabacteroides</taxon>
    </lineage>
</organism>
<comment type="caution">
    <text evidence="7">The sequence shown here is derived from an EMBL/GenBank/DDBJ whole genome shotgun (WGS) entry which is preliminary data.</text>
</comment>
<dbReference type="Proteomes" id="UP000285173">
    <property type="component" value="Unassembled WGS sequence"/>
</dbReference>
<dbReference type="EMBL" id="WNDD01000005">
    <property type="protein sequence ID" value="MTV01206.1"/>
    <property type="molecule type" value="Genomic_DNA"/>
</dbReference>
<feature type="signal peptide" evidence="1">
    <location>
        <begin position="1"/>
        <end position="22"/>
    </location>
</feature>
<evidence type="ECO:0000259" key="2">
    <source>
        <dbReference type="Pfam" id="PF03724"/>
    </source>
</evidence>
<dbReference type="RefSeq" id="WP_005645803.1">
    <property type="nucleotide sequence ID" value="NZ_DAWDXW010000010.1"/>
</dbReference>
<evidence type="ECO:0000256" key="1">
    <source>
        <dbReference type="SAM" id="SignalP"/>
    </source>
</evidence>
<dbReference type="EMBL" id="QSUP01000006">
    <property type="protein sequence ID" value="RGN52416.1"/>
    <property type="molecule type" value="Genomic_DNA"/>
</dbReference>
<proteinExistence type="predicted"/>
<evidence type="ECO:0000313" key="9">
    <source>
        <dbReference type="Proteomes" id="UP000261088"/>
    </source>
</evidence>
<dbReference type="Proteomes" id="UP000261088">
    <property type="component" value="Unassembled WGS sequence"/>
</dbReference>